<dbReference type="InterPro" id="IPR005158">
    <property type="entry name" value="BTAD"/>
</dbReference>
<comment type="similarity">
    <text evidence="1">Belongs to the AfsR/DnrI/RedD regulatory family.</text>
</comment>
<keyword evidence="4" id="KW-0804">Transcription</keyword>
<dbReference type="InterPro" id="IPR027417">
    <property type="entry name" value="P-loop_NTPase"/>
</dbReference>
<feature type="DNA-binding region" description="OmpR/PhoB-type" evidence="5">
    <location>
        <begin position="1"/>
        <end position="99"/>
    </location>
</feature>
<evidence type="ECO:0000256" key="3">
    <source>
        <dbReference type="ARBA" id="ARBA00023125"/>
    </source>
</evidence>
<evidence type="ECO:0000256" key="4">
    <source>
        <dbReference type="ARBA" id="ARBA00023163"/>
    </source>
</evidence>
<dbReference type="SUPFAM" id="SSF48452">
    <property type="entry name" value="TPR-like"/>
    <property type="match status" value="1"/>
</dbReference>
<dbReference type="CDD" id="cd15831">
    <property type="entry name" value="BTAD"/>
    <property type="match status" value="1"/>
</dbReference>
<dbReference type="InterPro" id="IPR001867">
    <property type="entry name" value="OmpR/PhoB-type_DNA-bd"/>
</dbReference>
<dbReference type="Pfam" id="PF03704">
    <property type="entry name" value="BTAD"/>
    <property type="match status" value="1"/>
</dbReference>
<dbReference type="SMART" id="SM01043">
    <property type="entry name" value="BTAD"/>
    <property type="match status" value="1"/>
</dbReference>
<keyword evidence="2" id="KW-0805">Transcription regulation</keyword>
<evidence type="ECO:0000256" key="5">
    <source>
        <dbReference type="PROSITE-ProRule" id="PRU01091"/>
    </source>
</evidence>
<proteinExistence type="inferred from homology"/>
<evidence type="ECO:0000313" key="7">
    <source>
        <dbReference type="EMBL" id="MCY1137255.1"/>
    </source>
</evidence>
<dbReference type="PANTHER" id="PTHR35807:SF1">
    <property type="entry name" value="TRANSCRIPTIONAL REGULATOR REDD"/>
    <property type="match status" value="1"/>
</dbReference>
<dbReference type="InterPro" id="IPR003593">
    <property type="entry name" value="AAA+_ATPase"/>
</dbReference>
<evidence type="ECO:0000256" key="1">
    <source>
        <dbReference type="ARBA" id="ARBA00005820"/>
    </source>
</evidence>
<dbReference type="Pfam" id="PF00486">
    <property type="entry name" value="Trans_reg_C"/>
    <property type="match status" value="1"/>
</dbReference>
<dbReference type="PANTHER" id="PTHR35807">
    <property type="entry name" value="TRANSCRIPTIONAL REGULATOR REDD-RELATED"/>
    <property type="match status" value="1"/>
</dbReference>
<organism evidence="7 8">
    <name type="scientific">Paractinoplanes pyxinae</name>
    <dbReference type="NCBI Taxonomy" id="2997416"/>
    <lineage>
        <taxon>Bacteria</taxon>
        <taxon>Bacillati</taxon>
        <taxon>Actinomycetota</taxon>
        <taxon>Actinomycetes</taxon>
        <taxon>Micromonosporales</taxon>
        <taxon>Micromonosporaceae</taxon>
        <taxon>Paractinoplanes</taxon>
    </lineage>
</organism>
<dbReference type="Gene3D" id="1.10.10.10">
    <property type="entry name" value="Winged helix-like DNA-binding domain superfamily/Winged helix DNA-binding domain"/>
    <property type="match status" value="1"/>
</dbReference>
<evidence type="ECO:0000259" key="6">
    <source>
        <dbReference type="PROSITE" id="PS51755"/>
    </source>
</evidence>
<reference evidence="7" key="1">
    <citation type="submission" date="2022-11" db="EMBL/GenBank/DDBJ databases">
        <authorList>
            <person name="Somphong A."/>
            <person name="Phongsopitanun W."/>
        </authorList>
    </citation>
    <scope>NUCLEOTIDE SEQUENCE</scope>
    <source>
        <strain evidence="7">Pm04-4</strain>
    </source>
</reference>
<dbReference type="Gene3D" id="3.40.50.300">
    <property type="entry name" value="P-loop containing nucleotide triphosphate hydrolases"/>
    <property type="match status" value="1"/>
</dbReference>
<dbReference type="InterPro" id="IPR011990">
    <property type="entry name" value="TPR-like_helical_dom_sf"/>
</dbReference>
<evidence type="ECO:0000313" key="8">
    <source>
        <dbReference type="Proteomes" id="UP001151002"/>
    </source>
</evidence>
<dbReference type="EMBL" id="JAPNTZ010000001">
    <property type="protein sequence ID" value="MCY1137255.1"/>
    <property type="molecule type" value="Genomic_DNA"/>
</dbReference>
<dbReference type="RefSeq" id="WP_267561121.1">
    <property type="nucleotide sequence ID" value="NZ_JAPNTZ010000001.1"/>
</dbReference>
<dbReference type="InterPro" id="IPR016032">
    <property type="entry name" value="Sig_transdc_resp-reg_C-effctor"/>
</dbReference>
<keyword evidence="8" id="KW-1185">Reference proteome</keyword>
<dbReference type="SMART" id="SM00862">
    <property type="entry name" value="Trans_reg_C"/>
    <property type="match status" value="1"/>
</dbReference>
<evidence type="ECO:0000256" key="2">
    <source>
        <dbReference type="ARBA" id="ARBA00023015"/>
    </source>
</evidence>
<dbReference type="InterPro" id="IPR036388">
    <property type="entry name" value="WH-like_DNA-bd_sf"/>
</dbReference>
<feature type="domain" description="OmpR/PhoB-type" evidence="6">
    <location>
        <begin position="1"/>
        <end position="99"/>
    </location>
</feature>
<dbReference type="Gene3D" id="1.25.40.10">
    <property type="entry name" value="Tetratricopeptide repeat domain"/>
    <property type="match status" value="1"/>
</dbReference>
<dbReference type="SUPFAM" id="SSF46894">
    <property type="entry name" value="C-terminal effector domain of the bipartite response regulators"/>
    <property type="match status" value="1"/>
</dbReference>
<sequence>MALHLQVLGPIRIRRGNDEVDPGPRQQRVVLALLLARAGRPIGMTELIELLWGPDAPASAVNVIHKYVGSLRRLLEPGLTPRAPGAYLARHGNGYRFAAGAETLDLTRFRELVTEARAHASRDEFDAALDCYTGALRLAQGPAGEGLAETAAARSIFASLDGELSDAVVAAARIADRLGQPARLLGPLRQAAERDPLNEVVQAALVTTLATAGHQAEALAVYRSVGARLADELGIDPGRELQEAQQRVLTPFTRPAQLPPDPPYFGGREPELAALDRLAGGLRDDGRRGPLVVAIDGPSGSGKSALAVAFAHRIAAEFPDGQLYLDLRGDQRDTVLSLLFALGLPASEVPGTADAQVGAYRSLTAGRRLLILLDNVRNAAAVRSLLPSSPASLVLVTSRSPLLELAAHDGAHLMRVGVLDRRAAREMLERRLPGPAGRWDDVIEACGRQPLALARAAARLRFPSPVDD</sequence>
<dbReference type="SMART" id="SM00382">
    <property type="entry name" value="AAA"/>
    <property type="match status" value="1"/>
</dbReference>
<dbReference type="SUPFAM" id="SSF52540">
    <property type="entry name" value="P-loop containing nucleoside triphosphate hydrolases"/>
    <property type="match status" value="1"/>
</dbReference>
<protein>
    <submittedName>
        <fullName evidence="7">BTAD domain-containing putative transcriptional regulator</fullName>
    </submittedName>
</protein>
<comment type="caution">
    <text evidence="7">The sequence shown here is derived from an EMBL/GenBank/DDBJ whole genome shotgun (WGS) entry which is preliminary data.</text>
</comment>
<dbReference type="PROSITE" id="PS51755">
    <property type="entry name" value="OMPR_PHOB"/>
    <property type="match status" value="1"/>
</dbReference>
<dbReference type="InterPro" id="IPR051677">
    <property type="entry name" value="AfsR-DnrI-RedD_regulator"/>
</dbReference>
<dbReference type="PRINTS" id="PR00364">
    <property type="entry name" value="DISEASERSIST"/>
</dbReference>
<dbReference type="Proteomes" id="UP001151002">
    <property type="component" value="Unassembled WGS sequence"/>
</dbReference>
<accession>A0ABT4ASN2</accession>
<keyword evidence="3 5" id="KW-0238">DNA-binding</keyword>
<name>A0ABT4ASN2_9ACTN</name>
<gene>
    <name evidence="7" type="ORF">OWR29_04530</name>
</gene>